<evidence type="ECO:0000313" key="10">
    <source>
        <dbReference type="EMBL" id="GEM90288.1"/>
    </source>
</evidence>
<name>A0A511RKV0_9DEIN</name>
<dbReference type="PANTHER" id="PTHR12899:SF3">
    <property type="entry name" value="LARGE RIBOSOMAL SUBUNIT PROTEIN UL18M"/>
    <property type="match status" value="1"/>
</dbReference>
<dbReference type="InterPro" id="IPR005484">
    <property type="entry name" value="Ribosomal_uL18_bac/plant/anim"/>
</dbReference>
<evidence type="ECO:0000256" key="6">
    <source>
        <dbReference type="ARBA" id="ARBA00035197"/>
    </source>
</evidence>
<feature type="compositionally biased region" description="Basic residues" evidence="9">
    <location>
        <begin position="8"/>
        <end position="20"/>
    </location>
</feature>
<evidence type="ECO:0000256" key="1">
    <source>
        <dbReference type="ARBA" id="ARBA00007116"/>
    </source>
</evidence>
<evidence type="ECO:0000256" key="4">
    <source>
        <dbReference type="ARBA" id="ARBA00022980"/>
    </source>
</evidence>
<evidence type="ECO:0000313" key="11">
    <source>
        <dbReference type="Proteomes" id="UP000321827"/>
    </source>
</evidence>
<keyword evidence="3 8" id="KW-0694">RNA-binding</keyword>
<dbReference type="Pfam" id="PF00861">
    <property type="entry name" value="Ribosomal_L18p"/>
    <property type="match status" value="1"/>
</dbReference>
<dbReference type="GO" id="GO:0003735">
    <property type="term" value="F:structural constituent of ribosome"/>
    <property type="evidence" value="ECO:0007669"/>
    <property type="project" value="InterPro"/>
</dbReference>
<dbReference type="SUPFAM" id="SSF53137">
    <property type="entry name" value="Translational machinery components"/>
    <property type="match status" value="1"/>
</dbReference>
<reference evidence="10 11" key="1">
    <citation type="submission" date="2019-07" db="EMBL/GenBank/DDBJ databases">
        <title>Whole genome shotgun sequence of Oceanithermus desulfurans NBRC 100063.</title>
        <authorList>
            <person name="Hosoyama A."/>
            <person name="Uohara A."/>
            <person name="Ohji S."/>
            <person name="Ichikawa N."/>
        </authorList>
    </citation>
    <scope>NUCLEOTIDE SEQUENCE [LARGE SCALE GENOMIC DNA]</scope>
    <source>
        <strain evidence="10 11">NBRC 100063</strain>
    </source>
</reference>
<dbReference type="Gene3D" id="3.30.420.100">
    <property type="match status" value="1"/>
</dbReference>
<dbReference type="GO" id="GO:0022625">
    <property type="term" value="C:cytosolic large ribosomal subunit"/>
    <property type="evidence" value="ECO:0007669"/>
    <property type="project" value="TreeGrafter"/>
</dbReference>
<comment type="function">
    <text evidence="7 8">This is one of the proteins that bind and probably mediate the attachment of the 5S RNA into the large ribosomal subunit, where it forms part of the central protuberance.</text>
</comment>
<sequence length="112" mass="12506">MARLNTFQRRKYRTRKRVKRSGRPRLTVYRSLSHIYAQIIDDEAGQTLVASSTLALGVKGNKTEAAKQVGADIAKKAVEKGIKQVVFDRGAYKYHGRVKALAEAAREAGLEF</sequence>
<evidence type="ECO:0000256" key="5">
    <source>
        <dbReference type="ARBA" id="ARBA00023274"/>
    </source>
</evidence>
<keyword evidence="4 8" id="KW-0689">Ribosomal protein</keyword>
<dbReference type="AlphaFoldDB" id="A0A511RKV0"/>
<gene>
    <name evidence="8 10" type="primary">rplR</name>
    <name evidence="10" type="ORF">ODE01S_17220</name>
</gene>
<comment type="similarity">
    <text evidence="1 8">Belongs to the universal ribosomal protein uL18 family.</text>
</comment>
<evidence type="ECO:0000256" key="7">
    <source>
        <dbReference type="ARBA" id="ARBA00053375"/>
    </source>
</evidence>
<comment type="subunit">
    <text evidence="8">Part of the 50S ribosomal subunit; part of the 5S rRNA/L5/L18/L25 subcomplex. Contacts the 5S and 23S rRNAs.</text>
</comment>
<keyword evidence="5 8" id="KW-0687">Ribonucleoprotein</keyword>
<evidence type="ECO:0000256" key="3">
    <source>
        <dbReference type="ARBA" id="ARBA00022884"/>
    </source>
</evidence>
<dbReference type="RefSeq" id="WP_147147891.1">
    <property type="nucleotide sequence ID" value="NZ_BJXN01000011.1"/>
</dbReference>
<protein>
    <recommendedName>
        <fullName evidence="6 8">Large ribosomal subunit protein uL18</fullName>
    </recommendedName>
</protein>
<dbReference type="InterPro" id="IPR004389">
    <property type="entry name" value="Ribosomal_uL18_bac-type"/>
</dbReference>
<feature type="region of interest" description="Disordered" evidence="9">
    <location>
        <begin position="1"/>
        <end position="20"/>
    </location>
</feature>
<proteinExistence type="inferred from homology"/>
<evidence type="ECO:0000256" key="8">
    <source>
        <dbReference type="HAMAP-Rule" id="MF_01337"/>
    </source>
</evidence>
<evidence type="ECO:0000256" key="2">
    <source>
        <dbReference type="ARBA" id="ARBA00022730"/>
    </source>
</evidence>
<dbReference type="InterPro" id="IPR057268">
    <property type="entry name" value="Ribosomal_L18"/>
</dbReference>
<dbReference type="PANTHER" id="PTHR12899">
    <property type="entry name" value="39S RIBOSOMAL PROTEIN L18, MITOCHONDRIAL"/>
    <property type="match status" value="1"/>
</dbReference>
<comment type="caution">
    <text evidence="10">The sequence shown here is derived from an EMBL/GenBank/DDBJ whole genome shotgun (WGS) entry which is preliminary data.</text>
</comment>
<dbReference type="GO" id="GO:0006412">
    <property type="term" value="P:translation"/>
    <property type="evidence" value="ECO:0007669"/>
    <property type="project" value="UniProtKB-UniRule"/>
</dbReference>
<accession>A0A511RKV0</accession>
<evidence type="ECO:0000256" key="9">
    <source>
        <dbReference type="SAM" id="MobiDB-lite"/>
    </source>
</evidence>
<dbReference type="FunFam" id="3.30.420.100:FF:000001">
    <property type="entry name" value="50S ribosomal protein L18"/>
    <property type="match status" value="1"/>
</dbReference>
<dbReference type="Proteomes" id="UP000321827">
    <property type="component" value="Unassembled WGS sequence"/>
</dbReference>
<dbReference type="EMBL" id="BJXN01000011">
    <property type="protein sequence ID" value="GEM90288.1"/>
    <property type="molecule type" value="Genomic_DNA"/>
</dbReference>
<dbReference type="HAMAP" id="MF_01337_B">
    <property type="entry name" value="Ribosomal_uL18_B"/>
    <property type="match status" value="1"/>
</dbReference>
<dbReference type="CDD" id="cd00432">
    <property type="entry name" value="Ribosomal_L18_L5e"/>
    <property type="match status" value="1"/>
</dbReference>
<keyword evidence="2 8" id="KW-0699">rRNA-binding</keyword>
<dbReference type="GO" id="GO:0008097">
    <property type="term" value="F:5S rRNA binding"/>
    <property type="evidence" value="ECO:0007669"/>
    <property type="project" value="TreeGrafter"/>
</dbReference>
<dbReference type="OrthoDB" id="9810939at2"/>
<organism evidence="10 11">
    <name type="scientific">Oceanithermus desulfurans NBRC 100063</name>
    <dbReference type="NCBI Taxonomy" id="1227550"/>
    <lineage>
        <taxon>Bacteria</taxon>
        <taxon>Thermotogati</taxon>
        <taxon>Deinococcota</taxon>
        <taxon>Deinococci</taxon>
        <taxon>Thermales</taxon>
        <taxon>Thermaceae</taxon>
        <taxon>Oceanithermus</taxon>
    </lineage>
</organism>
<dbReference type="NCBIfam" id="TIGR00060">
    <property type="entry name" value="L18_bact"/>
    <property type="match status" value="1"/>
</dbReference>